<gene>
    <name evidence="2" type="ORF">J2Z63_000326</name>
</gene>
<dbReference type="RefSeq" id="WP_307444542.1">
    <property type="nucleotide sequence ID" value="NZ_JAUSWP010000002.1"/>
</dbReference>
<evidence type="ECO:0000313" key="3">
    <source>
        <dbReference type="Proteomes" id="UP001236620"/>
    </source>
</evidence>
<accession>A0ABU0NE44</accession>
<evidence type="ECO:0000256" key="1">
    <source>
        <dbReference type="SAM" id="SignalP"/>
    </source>
</evidence>
<dbReference type="Proteomes" id="UP001236620">
    <property type="component" value="Unassembled WGS sequence"/>
</dbReference>
<dbReference type="Pfam" id="PF12974">
    <property type="entry name" value="Phosphonate-bd"/>
    <property type="match status" value="1"/>
</dbReference>
<comment type="caution">
    <text evidence="2">The sequence shown here is derived from an EMBL/GenBank/DDBJ whole genome shotgun (WGS) entry which is preliminary data.</text>
</comment>
<reference evidence="2" key="1">
    <citation type="submission" date="2023-07" db="EMBL/GenBank/DDBJ databases">
        <title>Genomic Encyclopedia of Type Strains, Phase IV (KMG-IV): sequencing the most valuable type-strain genomes for metagenomic binning, comparative biology and taxonomic classification.</title>
        <authorList>
            <person name="Goeker M."/>
        </authorList>
    </citation>
    <scope>NUCLEOTIDE SEQUENCE [LARGE SCALE GENOMIC DNA]</scope>
    <source>
        <strain evidence="2">DSM 22019</strain>
    </source>
</reference>
<feature type="signal peptide" evidence="1">
    <location>
        <begin position="1"/>
        <end position="21"/>
    </location>
</feature>
<dbReference type="NCBIfam" id="NF038029">
    <property type="entry name" value="LP_plasma"/>
    <property type="match status" value="1"/>
</dbReference>
<proteinExistence type="predicted"/>
<keyword evidence="1" id="KW-0732">Signal</keyword>
<sequence length="431" mass="47793">MKKLISIISSIGLVATSSLTAVSCKSSSLEMLLVPSRSGSDLIKEGQTLGRLMTKKLKELAEKRGAEFNKTVKVRVSDNYTAAAKSLASGSSDIGLMSIQPYKENRGQKQEDGTYDKIGFLLSSGRKGAKSDTTFKDFKGEDGKFSNDKAISKLTGEELFKLGSWYQEYVNQNEASVKKSYAEILEDSEHSATYYRTYVYANTKILSDTIYKDGKSYKKALEEAKTAQNGYENYKEIIKHLIVNSNIKIGLGDKKSSSGFSYPMLWIKENTGLTNEEIVALFNKKDNKRKFVIGQNYDLIAETIGDDQKASSGNGYGLSFGFSDIRFNRAGKTEVEKKLFKNSEIIGASQAVINDGIMYSKSKRTFVGKDPELLKDVKTALQTLLKEDAEAREALSIYNITSFEETDAKIDENITNALESLEDVFKIAQAI</sequence>
<dbReference type="EMBL" id="JAUSWP010000002">
    <property type="protein sequence ID" value="MDQ0567683.1"/>
    <property type="molecule type" value="Genomic_DNA"/>
</dbReference>
<protein>
    <submittedName>
        <fullName evidence="2">Phosphonate transport system substrate-binding protein</fullName>
    </submittedName>
</protein>
<dbReference type="InterPro" id="IPR054816">
    <property type="entry name" value="Lipoprotein_mollicutes-type_CS"/>
</dbReference>
<feature type="chain" id="PRO_5047493465" evidence="1">
    <location>
        <begin position="22"/>
        <end position="431"/>
    </location>
</feature>
<keyword evidence="3" id="KW-1185">Reference proteome</keyword>
<name>A0ABU0NE44_9MOLU</name>
<dbReference type="PROSITE" id="PS51257">
    <property type="entry name" value="PROKAR_LIPOPROTEIN"/>
    <property type="match status" value="1"/>
</dbReference>
<organism evidence="2 3">
    <name type="scientific">Mycoplasma yeatsii</name>
    <dbReference type="NCBI Taxonomy" id="51365"/>
    <lineage>
        <taxon>Bacteria</taxon>
        <taxon>Bacillati</taxon>
        <taxon>Mycoplasmatota</taxon>
        <taxon>Mollicutes</taxon>
        <taxon>Mycoplasmataceae</taxon>
        <taxon>Mycoplasma</taxon>
    </lineage>
</organism>
<evidence type="ECO:0000313" key="2">
    <source>
        <dbReference type="EMBL" id="MDQ0567683.1"/>
    </source>
</evidence>